<keyword evidence="4" id="KW-1133">Transmembrane helix</keyword>
<feature type="coiled-coil region" evidence="3">
    <location>
        <begin position="117"/>
        <end position="147"/>
    </location>
</feature>
<dbReference type="InterPro" id="IPR050469">
    <property type="entry name" value="Diguanylate_Cyclase"/>
</dbReference>
<keyword evidence="4" id="KW-0812">Transmembrane</keyword>
<keyword evidence="3" id="KW-0175">Coiled coil</keyword>
<feature type="chain" id="PRO_5009209707" description="diguanylate cyclase" evidence="5">
    <location>
        <begin position="25"/>
        <end position="364"/>
    </location>
</feature>
<dbReference type="EC" id="2.7.7.65" evidence="1"/>
<evidence type="ECO:0000256" key="3">
    <source>
        <dbReference type="SAM" id="Coils"/>
    </source>
</evidence>
<evidence type="ECO:0000313" key="8">
    <source>
        <dbReference type="Proteomes" id="UP000175691"/>
    </source>
</evidence>
<organism evidence="7 8">
    <name type="scientific">Alteromonas confluentis</name>
    <dbReference type="NCBI Taxonomy" id="1656094"/>
    <lineage>
        <taxon>Bacteria</taxon>
        <taxon>Pseudomonadati</taxon>
        <taxon>Pseudomonadota</taxon>
        <taxon>Gammaproteobacteria</taxon>
        <taxon>Alteromonadales</taxon>
        <taxon>Alteromonadaceae</taxon>
        <taxon>Alteromonas/Salinimonas group</taxon>
        <taxon>Alteromonas</taxon>
    </lineage>
</organism>
<feature type="transmembrane region" description="Helical" evidence="4">
    <location>
        <begin position="84"/>
        <end position="104"/>
    </location>
</feature>
<dbReference type="PROSITE" id="PS50887">
    <property type="entry name" value="GGDEF"/>
    <property type="match status" value="1"/>
</dbReference>
<feature type="signal peptide" evidence="5">
    <location>
        <begin position="1"/>
        <end position="24"/>
    </location>
</feature>
<dbReference type="CDD" id="cd01949">
    <property type="entry name" value="GGDEF"/>
    <property type="match status" value="1"/>
</dbReference>
<evidence type="ECO:0000256" key="4">
    <source>
        <dbReference type="SAM" id="Phobius"/>
    </source>
</evidence>
<protein>
    <recommendedName>
        <fullName evidence="1">diguanylate cyclase</fullName>
        <ecNumber evidence="1">2.7.7.65</ecNumber>
    </recommendedName>
</protein>
<gene>
    <name evidence="7" type="ORF">BFC18_09095</name>
</gene>
<dbReference type="InterPro" id="IPR000160">
    <property type="entry name" value="GGDEF_dom"/>
</dbReference>
<dbReference type="SUPFAM" id="SSF55073">
    <property type="entry name" value="Nucleotide cyclase"/>
    <property type="match status" value="1"/>
</dbReference>
<name>A0A1E7ZCV7_9ALTE</name>
<sequence>MKSFWYRSIIVLTAFCSFCTVANSQDYDLADNTTPVFSKQLTEEQAAYLAKTSADAKLAIRTLSLEKQQLVATQELAALRQRSLYNMFVLGSLVSALLLIFLCWGRYEQYRQNRFLAAQIKARTSELELKNTELEAANKALERVSMRDPLTGLNNRNFLNAHLPGEITRVQHYYASAEHLQHATKQDLLCFLVDIDHFKRINDEYGHLAGDQVLVQFTQVLKTLFRSTDLLVRWGGEEFLIICRQADRRELTDLANRLIEAVRQKRFIVANGEVIHLTCSVGFSALPLWPERSAAFSWEQTFSLTDYCLYAAKISQRDCWVGVENATGAFHPTDELTPIAHRFGISGTNVKTSLNNLASIYWPD</sequence>
<reference evidence="7 8" key="1">
    <citation type="submission" date="2016-08" db="EMBL/GenBank/DDBJ databases">
        <authorList>
            <person name="Seilhamer J.J."/>
        </authorList>
    </citation>
    <scope>NUCLEOTIDE SEQUENCE [LARGE SCALE GENOMIC DNA]</scope>
    <source>
        <strain evidence="7 8">KCTC 42603</strain>
    </source>
</reference>
<dbReference type="Pfam" id="PF00990">
    <property type="entry name" value="GGDEF"/>
    <property type="match status" value="1"/>
</dbReference>
<keyword evidence="5" id="KW-0732">Signal</keyword>
<dbReference type="RefSeq" id="WP_070124963.1">
    <property type="nucleotide sequence ID" value="NZ_MDHN01000015.1"/>
</dbReference>
<evidence type="ECO:0000313" key="7">
    <source>
        <dbReference type="EMBL" id="OFC71301.1"/>
    </source>
</evidence>
<dbReference type="AlphaFoldDB" id="A0A1E7ZCV7"/>
<dbReference type="GO" id="GO:0005886">
    <property type="term" value="C:plasma membrane"/>
    <property type="evidence" value="ECO:0007669"/>
    <property type="project" value="TreeGrafter"/>
</dbReference>
<comment type="caution">
    <text evidence="7">The sequence shown here is derived from an EMBL/GenBank/DDBJ whole genome shotgun (WGS) entry which is preliminary data.</text>
</comment>
<dbReference type="GO" id="GO:1902201">
    <property type="term" value="P:negative regulation of bacterial-type flagellum-dependent cell motility"/>
    <property type="evidence" value="ECO:0007669"/>
    <property type="project" value="TreeGrafter"/>
</dbReference>
<dbReference type="Gene3D" id="3.30.70.270">
    <property type="match status" value="1"/>
</dbReference>
<dbReference type="STRING" id="1656094.BFC18_09095"/>
<dbReference type="InterPro" id="IPR029787">
    <property type="entry name" value="Nucleotide_cyclase"/>
</dbReference>
<keyword evidence="8" id="KW-1185">Reference proteome</keyword>
<evidence type="ECO:0000259" key="6">
    <source>
        <dbReference type="PROSITE" id="PS50887"/>
    </source>
</evidence>
<keyword evidence="4" id="KW-0472">Membrane</keyword>
<evidence type="ECO:0000256" key="2">
    <source>
        <dbReference type="ARBA" id="ARBA00034247"/>
    </source>
</evidence>
<evidence type="ECO:0000256" key="5">
    <source>
        <dbReference type="SAM" id="SignalP"/>
    </source>
</evidence>
<comment type="catalytic activity">
    <reaction evidence="2">
        <text>2 GTP = 3',3'-c-di-GMP + 2 diphosphate</text>
        <dbReference type="Rhea" id="RHEA:24898"/>
        <dbReference type="ChEBI" id="CHEBI:33019"/>
        <dbReference type="ChEBI" id="CHEBI:37565"/>
        <dbReference type="ChEBI" id="CHEBI:58805"/>
        <dbReference type="EC" id="2.7.7.65"/>
    </reaction>
</comment>
<dbReference type="InterPro" id="IPR043128">
    <property type="entry name" value="Rev_trsase/Diguanyl_cyclase"/>
</dbReference>
<dbReference type="Proteomes" id="UP000175691">
    <property type="component" value="Unassembled WGS sequence"/>
</dbReference>
<feature type="domain" description="GGDEF" evidence="6">
    <location>
        <begin position="186"/>
        <end position="325"/>
    </location>
</feature>
<dbReference type="GO" id="GO:0043709">
    <property type="term" value="P:cell adhesion involved in single-species biofilm formation"/>
    <property type="evidence" value="ECO:0007669"/>
    <property type="project" value="TreeGrafter"/>
</dbReference>
<dbReference type="GO" id="GO:0052621">
    <property type="term" value="F:diguanylate cyclase activity"/>
    <property type="evidence" value="ECO:0007669"/>
    <property type="project" value="UniProtKB-EC"/>
</dbReference>
<dbReference type="PANTHER" id="PTHR45138">
    <property type="entry name" value="REGULATORY COMPONENTS OF SENSORY TRANSDUCTION SYSTEM"/>
    <property type="match status" value="1"/>
</dbReference>
<evidence type="ECO:0000256" key="1">
    <source>
        <dbReference type="ARBA" id="ARBA00012528"/>
    </source>
</evidence>
<dbReference type="SMART" id="SM00267">
    <property type="entry name" value="GGDEF"/>
    <property type="match status" value="1"/>
</dbReference>
<proteinExistence type="predicted"/>
<dbReference type="EMBL" id="MDHN01000015">
    <property type="protein sequence ID" value="OFC71301.1"/>
    <property type="molecule type" value="Genomic_DNA"/>
</dbReference>
<dbReference type="NCBIfam" id="TIGR00254">
    <property type="entry name" value="GGDEF"/>
    <property type="match status" value="1"/>
</dbReference>
<dbReference type="PANTHER" id="PTHR45138:SF9">
    <property type="entry name" value="DIGUANYLATE CYCLASE DGCM-RELATED"/>
    <property type="match status" value="1"/>
</dbReference>
<accession>A0A1E7ZCV7</accession>